<accession>A0A1H7II59</accession>
<keyword evidence="1" id="KW-1133">Transmembrane helix</keyword>
<keyword evidence="1" id="KW-0812">Transmembrane</keyword>
<dbReference type="OrthoDB" id="8556811at2"/>
<evidence type="ECO:0000256" key="1">
    <source>
        <dbReference type="SAM" id="Phobius"/>
    </source>
</evidence>
<name>A0A1H7II59_9PROT</name>
<reference evidence="2 3" key="1">
    <citation type="submission" date="2016-10" db="EMBL/GenBank/DDBJ databases">
        <authorList>
            <person name="de Groot N.N."/>
        </authorList>
    </citation>
    <scope>NUCLEOTIDE SEQUENCE [LARGE SCALE GENOMIC DNA]</scope>
    <source>
        <strain evidence="2 3">Nv1</strain>
    </source>
</reference>
<dbReference type="STRING" id="1233.SAMN05216387_102180"/>
<keyword evidence="1" id="KW-0472">Membrane</keyword>
<evidence type="ECO:0000313" key="2">
    <source>
        <dbReference type="EMBL" id="SEK62088.1"/>
    </source>
</evidence>
<organism evidence="2 3">
    <name type="scientific">Nitrosovibrio tenuis</name>
    <dbReference type="NCBI Taxonomy" id="1233"/>
    <lineage>
        <taxon>Bacteria</taxon>
        <taxon>Pseudomonadati</taxon>
        <taxon>Pseudomonadota</taxon>
        <taxon>Betaproteobacteria</taxon>
        <taxon>Nitrosomonadales</taxon>
        <taxon>Nitrosomonadaceae</taxon>
        <taxon>Nitrosovibrio</taxon>
    </lineage>
</organism>
<proteinExistence type="predicted"/>
<dbReference type="Proteomes" id="UP000198620">
    <property type="component" value="Unassembled WGS sequence"/>
</dbReference>
<feature type="transmembrane region" description="Helical" evidence="1">
    <location>
        <begin position="6"/>
        <end position="25"/>
    </location>
</feature>
<dbReference type="EMBL" id="FOBH01000002">
    <property type="protein sequence ID" value="SEK62088.1"/>
    <property type="molecule type" value="Genomic_DNA"/>
</dbReference>
<protein>
    <submittedName>
        <fullName evidence="2">Uncharacterized protein</fullName>
    </submittedName>
</protein>
<dbReference type="AlphaFoldDB" id="A0A1H7II59"/>
<feature type="transmembrane region" description="Helical" evidence="1">
    <location>
        <begin position="37"/>
        <end position="61"/>
    </location>
</feature>
<sequence length="284" mass="31161">MSIAWATVVIVVLLLPGFAFFWGLYAPNQVTREVSPASPLAQLAGVVIISFFVHAFAYLTINTALCVNFPPIAVPCVDFDELSALVRIDAFTLPGTPHPTFRAMLDRYIFWILLYFLATGALTGLAGFGAGKLIEHGHLRGFTRHRYLFLLEKGRKSEESELVRAYVLSRTQNLNTVVFYDGILQDFFAKADGTISYIVLHDANTSAMEITASGPAHSKNSIPLDVESGVRTTKPFLVITSENIANVYFEPLNILRIESGEDAEALDKAIDELEQSAGKTASNI</sequence>
<feature type="transmembrane region" description="Helical" evidence="1">
    <location>
        <begin position="108"/>
        <end position="130"/>
    </location>
</feature>
<evidence type="ECO:0000313" key="3">
    <source>
        <dbReference type="Proteomes" id="UP000198620"/>
    </source>
</evidence>
<keyword evidence="3" id="KW-1185">Reference proteome</keyword>
<dbReference type="RefSeq" id="WP_090827187.1">
    <property type="nucleotide sequence ID" value="NZ_FOBH01000002.1"/>
</dbReference>
<gene>
    <name evidence="2" type="ORF">SAMN05216387_102180</name>
</gene>